<accession>A0A6J5WA06</accession>
<dbReference type="Gene3D" id="2.30.39.10">
    <property type="entry name" value="Alpha-1-antitrypsin, domain 1"/>
    <property type="match status" value="1"/>
</dbReference>
<keyword evidence="3" id="KW-0812">Transmembrane</keyword>
<dbReference type="PANTHER" id="PTHR11461:SF211">
    <property type="entry name" value="GH10112P-RELATED"/>
    <property type="match status" value="1"/>
</dbReference>
<evidence type="ECO:0000256" key="1">
    <source>
        <dbReference type="ARBA" id="ARBA00009500"/>
    </source>
</evidence>
<evidence type="ECO:0000313" key="6">
    <source>
        <dbReference type="Proteomes" id="UP000507245"/>
    </source>
</evidence>
<feature type="region of interest" description="Disordered" evidence="2">
    <location>
        <begin position="34"/>
        <end position="71"/>
    </location>
</feature>
<keyword evidence="6" id="KW-1185">Reference proteome</keyword>
<dbReference type="EMBL" id="CAEKKB010000001">
    <property type="protein sequence ID" value="CAB4296414.1"/>
    <property type="molecule type" value="Genomic_DNA"/>
</dbReference>
<dbReference type="InterPro" id="IPR042185">
    <property type="entry name" value="Serpin_sf_2"/>
</dbReference>
<evidence type="ECO:0000313" key="5">
    <source>
        <dbReference type="EMBL" id="CAB4296414.1"/>
    </source>
</evidence>
<dbReference type="InterPro" id="IPR023796">
    <property type="entry name" value="Serpin_dom"/>
</dbReference>
<keyword evidence="3" id="KW-0472">Membrane</keyword>
<protein>
    <recommendedName>
        <fullName evidence="4">Serpin domain-containing protein</fullName>
    </recommendedName>
</protein>
<proteinExistence type="inferred from homology"/>
<dbReference type="InterPro" id="IPR036186">
    <property type="entry name" value="Serpin_sf"/>
</dbReference>
<comment type="similarity">
    <text evidence="1">Belongs to the serpin family.</text>
</comment>
<feature type="domain" description="Serpin" evidence="4">
    <location>
        <begin position="121"/>
        <end position="199"/>
    </location>
</feature>
<feature type="compositionally biased region" description="Pro residues" evidence="2">
    <location>
        <begin position="47"/>
        <end position="61"/>
    </location>
</feature>
<feature type="transmembrane region" description="Helical" evidence="3">
    <location>
        <begin position="196"/>
        <end position="226"/>
    </location>
</feature>
<organism evidence="5 6">
    <name type="scientific">Prunus armeniaca</name>
    <name type="common">Apricot</name>
    <name type="synonym">Armeniaca vulgaris</name>
    <dbReference type="NCBI Taxonomy" id="36596"/>
    <lineage>
        <taxon>Eukaryota</taxon>
        <taxon>Viridiplantae</taxon>
        <taxon>Streptophyta</taxon>
        <taxon>Embryophyta</taxon>
        <taxon>Tracheophyta</taxon>
        <taxon>Spermatophyta</taxon>
        <taxon>Magnoliopsida</taxon>
        <taxon>eudicotyledons</taxon>
        <taxon>Gunneridae</taxon>
        <taxon>Pentapetalae</taxon>
        <taxon>rosids</taxon>
        <taxon>fabids</taxon>
        <taxon>Rosales</taxon>
        <taxon>Rosaceae</taxon>
        <taxon>Amygdaloideae</taxon>
        <taxon>Amygdaleae</taxon>
        <taxon>Prunus</taxon>
    </lineage>
</organism>
<evidence type="ECO:0000256" key="3">
    <source>
        <dbReference type="SAM" id="Phobius"/>
    </source>
</evidence>
<reference evidence="6" key="1">
    <citation type="journal article" date="2020" name="Genome Biol.">
        <title>Gamete binning: chromosome-level and haplotype-resolved genome assembly enabled by high-throughput single-cell sequencing of gamete genomes.</title>
        <authorList>
            <person name="Campoy J.A."/>
            <person name="Sun H."/>
            <person name="Goel M."/>
            <person name="Jiao W.-B."/>
            <person name="Folz-Donahue K."/>
            <person name="Wang N."/>
            <person name="Rubio M."/>
            <person name="Liu C."/>
            <person name="Kukat C."/>
            <person name="Ruiz D."/>
            <person name="Huettel B."/>
            <person name="Schneeberger K."/>
        </authorList>
    </citation>
    <scope>NUCLEOTIDE SEQUENCE [LARGE SCALE GENOMIC DNA]</scope>
    <source>
        <strain evidence="6">cv. Rojo Pasion</strain>
    </source>
</reference>
<sequence>MDDLMRESIRNQNDVALGLNNKLLQTEGKESNVVYSPLGPSCSPSSSPSPPITSTPSPPSLSPSSSPMGSPAVGPACHLQMAFGSTGLSFSSLPSSRWWTLLTRPLSPKSIFRPIKQYFLNGVNAWAEKETSGLIKEILPPGSVDSTTKLIFANALYFKGVWNEKFDASITKEHDFHLLDGSTVKAPLMASKKKQFVYQITCTLAVVLFLMWLAIVVGSAAMPLIYCRISIWKTYFMLYSV</sequence>
<name>A0A6J5WA06_PRUAR</name>
<gene>
    <name evidence="5" type="ORF">ORAREDHAP_LOCUS8011</name>
</gene>
<dbReference type="InterPro" id="IPR000215">
    <property type="entry name" value="Serpin_fam"/>
</dbReference>
<dbReference type="GO" id="GO:0004867">
    <property type="term" value="F:serine-type endopeptidase inhibitor activity"/>
    <property type="evidence" value="ECO:0007669"/>
    <property type="project" value="InterPro"/>
</dbReference>
<feature type="compositionally biased region" description="Low complexity" evidence="2">
    <location>
        <begin position="36"/>
        <end position="46"/>
    </location>
</feature>
<dbReference type="PANTHER" id="PTHR11461">
    <property type="entry name" value="SERINE PROTEASE INHIBITOR, SERPIN"/>
    <property type="match status" value="1"/>
</dbReference>
<dbReference type="Proteomes" id="UP000507245">
    <property type="component" value="Unassembled WGS sequence"/>
</dbReference>
<evidence type="ECO:0000259" key="4">
    <source>
        <dbReference type="Pfam" id="PF00079"/>
    </source>
</evidence>
<feature type="compositionally biased region" description="Low complexity" evidence="2">
    <location>
        <begin position="62"/>
        <end position="71"/>
    </location>
</feature>
<dbReference type="Pfam" id="PF00079">
    <property type="entry name" value="Serpin"/>
    <property type="match status" value="1"/>
</dbReference>
<evidence type="ECO:0000256" key="2">
    <source>
        <dbReference type="SAM" id="MobiDB-lite"/>
    </source>
</evidence>
<dbReference type="SUPFAM" id="SSF56574">
    <property type="entry name" value="Serpins"/>
    <property type="match status" value="1"/>
</dbReference>
<dbReference type="Gene3D" id="3.30.497.10">
    <property type="entry name" value="Antithrombin, subunit I, domain 2"/>
    <property type="match status" value="1"/>
</dbReference>
<keyword evidence="3" id="KW-1133">Transmembrane helix</keyword>
<dbReference type="OrthoDB" id="1063785at2759"/>
<dbReference type="GO" id="GO:0005615">
    <property type="term" value="C:extracellular space"/>
    <property type="evidence" value="ECO:0007669"/>
    <property type="project" value="InterPro"/>
</dbReference>
<dbReference type="AlphaFoldDB" id="A0A6J5WA06"/>
<dbReference type="InterPro" id="IPR042178">
    <property type="entry name" value="Serpin_sf_1"/>
</dbReference>